<reference evidence="2" key="1">
    <citation type="submission" date="2016-06" db="EMBL/GenBank/DDBJ databases">
        <title>Parallel loss of symbiosis genes in relatives of nitrogen-fixing non-legume Parasponia.</title>
        <authorList>
            <person name="Van Velzen R."/>
            <person name="Holmer R."/>
            <person name="Bu F."/>
            <person name="Rutten L."/>
            <person name="Van Zeijl A."/>
            <person name="Liu W."/>
            <person name="Santuari L."/>
            <person name="Cao Q."/>
            <person name="Sharma T."/>
            <person name="Shen D."/>
            <person name="Roswanjaya Y."/>
            <person name="Wardhani T."/>
            <person name="Kalhor M.S."/>
            <person name="Jansen J."/>
            <person name="Van den Hoogen J."/>
            <person name="Gungor B."/>
            <person name="Hartog M."/>
            <person name="Hontelez J."/>
            <person name="Verver J."/>
            <person name="Yang W.-C."/>
            <person name="Schijlen E."/>
            <person name="Repin R."/>
            <person name="Schilthuizen M."/>
            <person name="Schranz E."/>
            <person name="Heidstra R."/>
            <person name="Miyata K."/>
            <person name="Fedorova E."/>
            <person name="Kohlen W."/>
            <person name="Bisseling T."/>
            <person name="Smit S."/>
            <person name="Geurts R."/>
        </authorList>
    </citation>
    <scope>NUCLEOTIDE SEQUENCE [LARGE SCALE GENOMIC DNA]</scope>
    <source>
        <strain evidence="2">cv. RG33-2</strain>
    </source>
</reference>
<dbReference type="Gene3D" id="3.80.10.10">
    <property type="entry name" value="Ribonuclease Inhibitor"/>
    <property type="match status" value="1"/>
</dbReference>
<comment type="caution">
    <text evidence="1">The sequence shown here is derived from an EMBL/GenBank/DDBJ whole genome shotgun (WGS) entry which is preliminary data.</text>
</comment>
<dbReference type="Proteomes" id="UP000237000">
    <property type="component" value="Unassembled WGS sequence"/>
</dbReference>
<sequence>MNEHLISYLNVASNKLSGSLTDKLNCGAKLGLVDISSNRLMGGNPHCLASNSDKRVVKYNGNCLSMDSEHQHHGSYCRETIKGDKSSRGTHRIAKLSEYGTSITREEIEKLE</sequence>
<gene>
    <name evidence="1" type="ORF">TorRG33x02_306610</name>
</gene>
<dbReference type="EMBL" id="JXTC01000451">
    <property type="protein sequence ID" value="PON52947.1"/>
    <property type="molecule type" value="Genomic_DNA"/>
</dbReference>
<keyword evidence="2" id="KW-1185">Reference proteome</keyword>
<name>A0A2P5BVX6_TREOI</name>
<proteinExistence type="predicted"/>
<feature type="non-terminal residue" evidence="1">
    <location>
        <position position="112"/>
    </location>
</feature>
<dbReference type="STRING" id="63057.A0A2P5BVX6"/>
<accession>A0A2P5BVX6</accession>
<organism evidence="1 2">
    <name type="scientific">Trema orientale</name>
    <name type="common">Charcoal tree</name>
    <name type="synonym">Celtis orientalis</name>
    <dbReference type="NCBI Taxonomy" id="63057"/>
    <lineage>
        <taxon>Eukaryota</taxon>
        <taxon>Viridiplantae</taxon>
        <taxon>Streptophyta</taxon>
        <taxon>Embryophyta</taxon>
        <taxon>Tracheophyta</taxon>
        <taxon>Spermatophyta</taxon>
        <taxon>Magnoliopsida</taxon>
        <taxon>eudicotyledons</taxon>
        <taxon>Gunneridae</taxon>
        <taxon>Pentapetalae</taxon>
        <taxon>rosids</taxon>
        <taxon>fabids</taxon>
        <taxon>Rosales</taxon>
        <taxon>Cannabaceae</taxon>
        <taxon>Trema</taxon>
    </lineage>
</organism>
<dbReference type="AlphaFoldDB" id="A0A2P5BVX6"/>
<dbReference type="InterPro" id="IPR032675">
    <property type="entry name" value="LRR_dom_sf"/>
</dbReference>
<evidence type="ECO:0000313" key="1">
    <source>
        <dbReference type="EMBL" id="PON52947.1"/>
    </source>
</evidence>
<protein>
    <submittedName>
        <fullName evidence="1">LRR domain containing protein</fullName>
    </submittedName>
</protein>
<evidence type="ECO:0000313" key="2">
    <source>
        <dbReference type="Proteomes" id="UP000237000"/>
    </source>
</evidence>
<dbReference type="InParanoid" id="A0A2P5BVX6"/>